<dbReference type="EMBL" id="ML976978">
    <property type="protein sequence ID" value="KAF1962646.1"/>
    <property type="molecule type" value="Genomic_DNA"/>
</dbReference>
<dbReference type="SUPFAM" id="SSF54593">
    <property type="entry name" value="Glyoxalase/Bleomycin resistance protein/Dihydroxybiphenyl dioxygenase"/>
    <property type="match status" value="1"/>
</dbReference>
<protein>
    <recommendedName>
        <fullName evidence="3">VOC domain-containing protein</fullName>
    </recommendedName>
</protein>
<dbReference type="Proteomes" id="UP000800035">
    <property type="component" value="Unassembled WGS sequence"/>
</dbReference>
<organism evidence="1 2">
    <name type="scientific">Byssothecium circinans</name>
    <dbReference type="NCBI Taxonomy" id="147558"/>
    <lineage>
        <taxon>Eukaryota</taxon>
        <taxon>Fungi</taxon>
        <taxon>Dikarya</taxon>
        <taxon>Ascomycota</taxon>
        <taxon>Pezizomycotina</taxon>
        <taxon>Dothideomycetes</taxon>
        <taxon>Pleosporomycetidae</taxon>
        <taxon>Pleosporales</taxon>
        <taxon>Massarineae</taxon>
        <taxon>Massarinaceae</taxon>
        <taxon>Byssothecium</taxon>
    </lineage>
</organism>
<accession>A0A6A5UIB1</accession>
<dbReference type="AlphaFoldDB" id="A0A6A5UIB1"/>
<evidence type="ECO:0000313" key="2">
    <source>
        <dbReference type="Proteomes" id="UP000800035"/>
    </source>
</evidence>
<keyword evidence="2" id="KW-1185">Reference proteome</keyword>
<name>A0A6A5UIB1_9PLEO</name>
<dbReference type="OrthoDB" id="5371818at2759"/>
<dbReference type="InterPro" id="IPR029068">
    <property type="entry name" value="Glyas_Bleomycin-R_OHBP_Dase"/>
</dbReference>
<gene>
    <name evidence="1" type="ORF">CC80DRAFT_541798</name>
</gene>
<evidence type="ECO:0008006" key="3">
    <source>
        <dbReference type="Google" id="ProtNLM"/>
    </source>
</evidence>
<proteinExistence type="predicted"/>
<reference evidence="1" key="1">
    <citation type="journal article" date="2020" name="Stud. Mycol.">
        <title>101 Dothideomycetes genomes: a test case for predicting lifestyles and emergence of pathogens.</title>
        <authorList>
            <person name="Haridas S."/>
            <person name="Albert R."/>
            <person name="Binder M."/>
            <person name="Bloem J."/>
            <person name="Labutti K."/>
            <person name="Salamov A."/>
            <person name="Andreopoulos B."/>
            <person name="Baker S."/>
            <person name="Barry K."/>
            <person name="Bills G."/>
            <person name="Bluhm B."/>
            <person name="Cannon C."/>
            <person name="Castanera R."/>
            <person name="Culley D."/>
            <person name="Daum C."/>
            <person name="Ezra D."/>
            <person name="Gonzalez J."/>
            <person name="Henrissat B."/>
            <person name="Kuo A."/>
            <person name="Liang C."/>
            <person name="Lipzen A."/>
            <person name="Lutzoni F."/>
            <person name="Magnuson J."/>
            <person name="Mondo S."/>
            <person name="Nolan M."/>
            <person name="Ohm R."/>
            <person name="Pangilinan J."/>
            <person name="Park H.-J."/>
            <person name="Ramirez L."/>
            <person name="Alfaro M."/>
            <person name="Sun H."/>
            <person name="Tritt A."/>
            <person name="Yoshinaga Y."/>
            <person name="Zwiers L.-H."/>
            <person name="Turgeon B."/>
            <person name="Goodwin S."/>
            <person name="Spatafora J."/>
            <person name="Crous P."/>
            <person name="Grigoriev I."/>
        </authorList>
    </citation>
    <scope>NUCLEOTIDE SEQUENCE</scope>
    <source>
        <strain evidence="1">CBS 675.92</strain>
    </source>
</reference>
<dbReference type="Gene3D" id="3.10.180.10">
    <property type="entry name" value="2,3-Dihydroxybiphenyl 1,2-Dioxygenase, domain 1"/>
    <property type="match status" value="1"/>
</dbReference>
<sequence>MATTTTTIPSLDDLPAKPKDLSPSSIAHVGLQTTMDNLSVMRDFYTTFTGGHVVFDAPYASFLTYDSEHHRIAFVTFPQYKPGVPDTAGLSHIAFTFASLTDLLTTYQQRKKFEETTKYMMGEAFQKNPLGSEFVPEDLIEKLKAGVSEKELKRKGDGVDMRPDEFVARTR</sequence>
<evidence type="ECO:0000313" key="1">
    <source>
        <dbReference type="EMBL" id="KAF1962646.1"/>
    </source>
</evidence>